<evidence type="ECO:0000256" key="1">
    <source>
        <dbReference type="SAM" id="MobiDB-lite"/>
    </source>
</evidence>
<dbReference type="OrthoDB" id="2328932at2"/>
<proteinExistence type="predicted"/>
<accession>A0A069CX82</accession>
<gene>
    <name evidence="2" type="ORF">WOSG25_310030</name>
</gene>
<dbReference type="RefSeq" id="WP_045477342.1">
    <property type="nucleotide sequence ID" value="NZ_DF820514.1"/>
</dbReference>
<protein>
    <submittedName>
        <fullName evidence="2">Uncharacterized protein</fullName>
    </submittedName>
</protein>
<dbReference type="STRING" id="1329250.WOSG25_310030"/>
<dbReference type="EMBL" id="DF820514">
    <property type="protein sequence ID" value="GAK32084.1"/>
    <property type="molecule type" value="Genomic_DNA"/>
</dbReference>
<reference evidence="3" key="1">
    <citation type="journal article" date="2014" name="Genome Announc.">
        <title>Draft genome sequence of Weissella oryzae SG25T, isolated from fermented rice grains.</title>
        <authorList>
            <person name="Tanizawa Y."/>
            <person name="Fujisawa T."/>
            <person name="Mochizuki T."/>
            <person name="Kaminuma E."/>
            <person name="Suzuki Y."/>
            <person name="Nakamura Y."/>
            <person name="Tohno M."/>
        </authorList>
    </citation>
    <scope>NUCLEOTIDE SEQUENCE [LARGE SCALE GENOMIC DNA]</scope>
    <source>
        <strain evidence="3">DSM 25784 / JCM 18191 / LMG 30913 / SG25</strain>
    </source>
</reference>
<dbReference type="Proteomes" id="UP000030643">
    <property type="component" value="Unassembled WGS sequence"/>
</dbReference>
<evidence type="ECO:0000313" key="2">
    <source>
        <dbReference type="EMBL" id="GAK32084.1"/>
    </source>
</evidence>
<feature type="region of interest" description="Disordered" evidence="1">
    <location>
        <begin position="45"/>
        <end position="66"/>
    </location>
</feature>
<name>A0A069CX82_WEIOS</name>
<evidence type="ECO:0000313" key="3">
    <source>
        <dbReference type="Proteomes" id="UP000030643"/>
    </source>
</evidence>
<sequence length="66" mass="7789">MQDIDYNEQQAFYHLHITPLEYEKQPYYRMAEVLSAQSMDDRPLSGHDFMNQMGLSVDGDKKTMTK</sequence>
<keyword evidence="3" id="KW-1185">Reference proteome</keyword>
<dbReference type="AlphaFoldDB" id="A0A069CX82"/>
<organism evidence="2 3">
    <name type="scientific">Weissella oryzae (strain DSM 25784 / JCM 18191 / LMG 30913 / SG25)</name>
    <dbReference type="NCBI Taxonomy" id="1329250"/>
    <lineage>
        <taxon>Bacteria</taxon>
        <taxon>Bacillati</taxon>
        <taxon>Bacillota</taxon>
        <taxon>Bacilli</taxon>
        <taxon>Lactobacillales</taxon>
        <taxon>Lactobacillaceae</taxon>
        <taxon>Weissella</taxon>
    </lineage>
</organism>